<proteinExistence type="predicted"/>
<dbReference type="Gene3D" id="3.40.30.10">
    <property type="entry name" value="Glutaredoxin"/>
    <property type="match status" value="1"/>
</dbReference>
<dbReference type="Proteomes" id="UP000069940">
    <property type="component" value="Unassembled WGS sequence"/>
</dbReference>
<evidence type="ECO:0000313" key="2">
    <source>
        <dbReference type="EnsemblMetazoa" id="AALFPA23_017558.P25681"/>
    </source>
</evidence>
<evidence type="ECO:0000256" key="1">
    <source>
        <dbReference type="ARBA" id="ARBA00023284"/>
    </source>
</evidence>
<dbReference type="RefSeq" id="XP_062708114.1">
    <property type="nucleotide sequence ID" value="XM_062852130.1"/>
</dbReference>
<evidence type="ECO:0008006" key="4">
    <source>
        <dbReference type="Google" id="ProtNLM"/>
    </source>
</evidence>
<name>A0ABM1ZDY0_AEDAL</name>
<evidence type="ECO:0000313" key="3">
    <source>
        <dbReference type="Proteomes" id="UP000069940"/>
    </source>
</evidence>
<organism evidence="2 3">
    <name type="scientific">Aedes albopictus</name>
    <name type="common">Asian tiger mosquito</name>
    <name type="synonym">Stegomyia albopicta</name>
    <dbReference type="NCBI Taxonomy" id="7160"/>
    <lineage>
        <taxon>Eukaryota</taxon>
        <taxon>Metazoa</taxon>
        <taxon>Ecdysozoa</taxon>
        <taxon>Arthropoda</taxon>
        <taxon>Hexapoda</taxon>
        <taxon>Insecta</taxon>
        <taxon>Pterygota</taxon>
        <taxon>Neoptera</taxon>
        <taxon>Endopterygota</taxon>
        <taxon>Diptera</taxon>
        <taxon>Nematocera</taxon>
        <taxon>Culicoidea</taxon>
        <taxon>Culicidae</taxon>
        <taxon>Culicinae</taxon>
        <taxon>Aedini</taxon>
        <taxon>Aedes</taxon>
        <taxon>Stegomyia</taxon>
    </lineage>
</organism>
<reference evidence="3" key="1">
    <citation type="journal article" date="2015" name="Proc. Natl. Acad. Sci. U.S.A.">
        <title>Genome sequence of the Asian Tiger mosquito, Aedes albopictus, reveals insights into its biology, genetics, and evolution.</title>
        <authorList>
            <person name="Chen X.G."/>
            <person name="Jiang X."/>
            <person name="Gu J."/>
            <person name="Xu M."/>
            <person name="Wu Y."/>
            <person name="Deng Y."/>
            <person name="Zhang C."/>
            <person name="Bonizzoni M."/>
            <person name="Dermauw W."/>
            <person name="Vontas J."/>
            <person name="Armbruster P."/>
            <person name="Huang X."/>
            <person name="Yang Y."/>
            <person name="Zhang H."/>
            <person name="He W."/>
            <person name="Peng H."/>
            <person name="Liu Y."/>
            <person name="Wu K."/>
            <person name="Chen J."/>
            <person name="Lirakis M."/>
            <person name="Topalis P."/>
            <person name="Van Leeuwen T."/>
            <person name="Hall A.B."/>
            <person name="Jiang X."/>
            <person name="Thorpe C."/>
            <person name="Mueller R.L."/>
            <person name="Sun C."/>
            <person name="Waterhouse R.M."/>
            <person name="Yan G."/>
            <person name="Tu Z.J."/>
            <person name="Fang X."/>
            <person name="James A.A."/>
        </authorList>
    </citation>
    <scope>NUCLEOTIDE SEQUENCE [LARGE SCALE GENOMIC DNA]</scope>
    <source>
        <strain evidence="3">Foshan</strain>
    </source>
</reference>
<keyword evidence="3" id="KW-1185">Reference proteome</keyword>
<protein>
    <recommendedName>
        <fullName evidence="4">Rdx family</fullName>
    </recommendedName>
</protein>
<dbReference type="InterPro" id="IPR036249">
    <property type="entry name" value="Thioredoxin-like_sf"/>
</dbReference>
<dbReference type="EnsemblMetazoa" id="AALFPA23_017558.R25681">
    <property type="protein sequence ID" value="AALFPA23_017558.P25681"/>
    <property type="gene ID" value="AALFPA23_017558"/>
</dbReference>
<dbReference type="SUPFAM" id="SSF52833">
    <property type="entry name" value="Thioredoxin-like"/>
    <property type="match status" value="1"/>
</dbReference>
<dbReference type="InterPro" id="IPR011893">
    <property type="entry name" value="Selenoprotein_Rdx-typ"/>
</dbReference>
<dbReference type="Pfam" id="PF10262">
    <property type="entry name" value="Rdx"/>
    <property type="match status" value="1"/>
</dbReference>
<reference evidence="2" key="2">
    <citation type="submission" date="2025-05" db="UniProtKB">
        <authorList>
            <consortium name="EnsemblMetazoa"/>
        </authorList>
    </citation>
    <scope>IDENTIFICATION</scope>
    <source>
        <strain evidence="2">Foshan</strain>
    </source>
</reference>
<sequence>MEADFVPHPRTANQAHYISFEFLRFWFNNHLVYSGQNIFSKSSYTPIYSNVCNSKPQCLELSQLIKDRIPDAQVACKIGRRGSFEVEINDTLVHSKIASLAFPDYEAVVSNVIAARDGRPVTKVKEQPITDCMVQ</sequence>
<keyword evidence="1" id="KW-0676">Redox-active center</keyword>
<dbReference type="NCBIfam" id="TIGR02174">
    <property type="entry name" value="CXXU_selWTH"/>
    <property type="match status" value="1"/>
</dbReference>
<accession>A0ABM1ZDY0</accession>
<dbReference type="GeneID" id="109428359"/>